<reference evidence="2 3" key="1">
    <citation type="submission" date="2019-07" db="EMBL/GenBank/DDBJ databases">
        <title>Annotation for the trematode Paragonimus westermani.</title>
        <authorList>
            <person name="Choi Y.-J."/>
        </authorList>
    </citation>
    <scope>NUCLEOTIDE SEQUENCE [LARGE SCALE GENOMIC DNA]</scope>
    <source>
        <strain evidence="2">180907_Pwestermani</strain>
    </source>
</reference>
<dbReference type="EMBL" id="JTDF01006968">
    <property type="protein sequence ID" value="KAF8565323.1"/>
    <property type="molecule type" value="Genomic_DNA"/>
</dbReference>
<proteinExistence type="predicted"/>
<evidence type="ECO:0000256" key="1">
    <source>
        <dbReference type="SAM" id="MobiDB-lite"/>
    </source>
</evidence>
<feature type="region of interest" description="Disordered" evidence="1">
    <location>
        <begin position="600"/>
        <end position="662"/>
    </location>
</feature>
<dbReference type="AlphaFoldDB" id="A0A8T0DBW6"/>
<feature type="region of interest" description="Disordered" evidence="1">
    <location>
        <begin position="67"/>
        <end position="91"/>
    </location>
</feature>
<feature type="compositionally biased region" description="Polar residues" evidence="1">
    <location>
        <begin position="910"/>
        <end position="920"/>
    </location>
</feature>
<comment type="caution">
    <text evidence="2">The sequence shown here is derived from an EMBL/GenBank/DDBJ whole genome shotgun (WGS) entry which is preliminary data.</text>
</comment>
<feature type="region of interest" description="Disordered" evidence="1">
    <location>
        <begin position="903"/>
        <end position="927"/>
    </location>
</feature>
<feature type="compositionally biased region" description="Basic and acidic residues" evidence="1">
    <location>
        <begin position="67"/>
        <end position="81"/>
    </location>
</feature>
<organism evidence="2 3">
    <name type="scientific">Paragonimus westermani</name>
    <dbReference type="NCBI Taxonomy" id="34504"/>
    <lineage>
        <taxon>Eukaryota</taxon>
        <taxon>Metazoa</taxon>
        <taxon>Spiralia</taxon>
        <taxon>Lophotrochozoa</taxon>
        <taxon>Platyhelminthes</taxon>
        <taxon>Trematoda</taxon>
        <taxon>Digenea</taxon>
        <taxon>Plagiorchiida</taxon>
        <taxon>Troglotremata</taxon>
        <taxon>Troglotrematidae</taxon>
        <taxon>Paragonimus</taxon>
    </lineage>
</organism>
<evidence type="ECO:0000313" key="2">
    <source>
        <dbReference type="EMBL" id="KAF8565323.1"/>
    </source>
</evidence>
<sequence length="982" mass="110070">MTCGGADNKKTFNYPVNYKRSRVCFSTQCTPQDISKRLLVNQKQTIALVDSATSTGDLNESYYVLDHHEPQPTHPTEDNKSIQKTSPFPQRNFPSLLGTRYLKFTPQLRPQHSEYTSHKVAQCKHLMRNAYRGVIVPRDVSEGNVNTTTPLASQLVRSPSKVVRERASIHGELKCALTRSSHTVNPQTEQTMLNVEEFVDTVPRLFEQLKSEFHCPTNGMRTGENESSIQTPRHALQRIHSMDKLIARIRPKVTETRTTQTSTVSCLPPEVSPLDTTVNEANREAIAPIQSSSNSLLIMPTITQPSDQVTIESTNRSREGSGETKLWGSESLKNTRRKSLLNELSHGNGSQCQFEPKSLRTFETLIDKLTHSKELMEIVEKLLLHPKATILLDHVIRTQNVNVFQAQNGDKNDPLLKAILILIEQYRQSASTATGASIESTDVELSRLIAPSAKSTPPEPETVTPLVLRSAETTVAGEDTSQVEAVRKYPLKTPHVRPTKAKQKKTKLRGKISNDASTDSAGSELISLPRVPESSDSEDFNPLNSIHVLEKGPLINPRRNQVKQPRLQDPIKKRNPLNLVVDKPSGCVCPVNVFQSRKTHMQCTQNRRGNKEGLPSASDSNDDSPYPEYRYSPRSEASGSTLDLGADSTTVSLSGSMSGTSCGSLRSEKWKHFKPKRPPCVHLLHRNVYTQAYLHKNQSPKLSTCGSQNCGVQTSPVMMTILKKSLQQPFDCVEQHQVELTEASPVHSELKPISHTNADGNPKELCICTMRAPIFPNQFSESESTSTVAPTTTELQRNIYLSAKYQQALRREIEKCRQQAQNPKSLNPHWLRTGGMQMTFLNGLLDSKQMGERLQSHVDHQQKLLTAQPKYEENNPSADGVHQHFLQSTKQFKLEKNRMLEDHPSKEFESTMSRYKTASTQHDDKSIASTKWHCSKNCKQYTAPELRKTNGPPELASKEVQTEEEEKAGRQNELNSATERLQ</sequence>
<dbReference type="OrthoDB" id="10345770at2759"/>
<feature type="compositionally biased region" description="Polar residues" evidence="1">
    <location>
        <begin position="82"/>
        <end position="91"/>
    </location>
</feature>
<feature type="compositionally biased region" description="Polar residues" evidence="1">
    <location>
        <begin position="635"/>
        <end position="662"/>
    </location>
</feature>
<keyword evidence="3" id="KW-1185">Reference proteome</keyword>
<feature type="compositionally biased region" description="Polar residues" evidence="1">
    <location>
        <begin position="972"/>
        <end position="982"/>
    </location>
</feature>
<protein>
    <submittedName>
        <fullName evidence="2">Uncharacterized protein</fullName>
    </submittedName>
</protein>
<feature type="region of interest" description="Disordered" evidence="1">
    <location>
        <begin position="942"/>
        <end position="982"/>
    </location>
</feature>
<accession>A0A8T0DBW6</accession>
<feature type="compositionally biased region" description="Basic residues" evidence="1">
    <location>
        <begin position="495"/>
        <end position="510"/>
    </location>
</feature>
<dbReference type="Proteomes" id="UP000699462">
    <property type="component" value="Unassembled WGS sequence"/>
</dbReference>
<gene>
    <name evidence="2" type="ORF">P879_08019</name>
</gene>
<feature type="region of interest" description="Disordered" evidence="1">
    <location>
        <begin position="495"/>
        <end position="523"/>
    </location>
</feature>
<name>A0A8T0DBW6_9TREM</name>
<feature type="region of interest" description="Disordered" evidence="1">
    <location>
        <begin position="307"/>
        <end position="328"/>
    </location>
</feature>
<evidence type="ECO:0000313" key="3">
    <source>
        <dbReference type="Proteomes" id="UP000699462"/>
    </source>
</evidence>